<feature type="region of interest" description="Disordered" evidence="1">
    <location>
        <begin position="193"/>
        <end position="238"/>
    </location>
</feature>
<dbReference type="EMBL" id="MU842820">
    <property type="protein sequence ID" value="KAK2033659.1"/>
    <property type="molecule type" value="Genomic_DNA"/>
</dbReference>
<accession>A0AAD9M526</accession>
<reference evidence="2" key="1">
    <citation type="submission" date="2021-06" db="EMBL/GenBank/DDBJ databases">
        <title>Comparative genomics, transcriptomics and evolutionary studies reveal genomic signatures of adaptation to plant cell wall in hemibiotrophic fungi.</title>
        <authorList>
            <consortium name="DOE Joint Genome Institute"/>
            <person name="Baroncelli R."/>
            <person name="Diaz J.F."/>
            <person name="Benocci T."/>
            <person name="Peng M."/>
            <person name="Battaglia E."/>
            <person name="Haridas S."/>
            <person name="Andreopoulos W."/>
            <person name="Labutti K."/>
            <person name="Pangilinan J."/>
            <person name="Floch G.L."/>
            <person name="Makela M.R."/>
            <person name="Henrissat B."/>
            <person name="Grigoriev I.V."/>
            <person name="Crouch J.A."/>
            <person name="De Vries R.P."/>
            <person name="Sukno S.A."/>
            <person name="Thon M.R."/>
        </authorList>
    </citation>
    <scope>NUCLEOTIDE SEQUENCE</scope>
    <source>
        <strain evidence="2">MAFF235873</strain>
    </source>
</reference>
<comment type="caution">
    <text evidence="2">The sequence shown here is derived from an EMBL/GenBank/DDBJ whole genome shotgun (WGS) entry which is preliminary data.</text>
</comment>
<evidence type="ECO:0000313" key="3">
    <source>
        <dbReference type="Proteomes" id="UP001232148"/>
    </source>
</evidence>
<evidence type="ECO:0000313" key="2">
    <source>
        <dbReference type="EMBL" id="KAK2033659.1"/>
    </source>
</evidence>
<gene>
    <name evidence="2" type="ORF">LX32DRAFT_58403</name>
</gene>
<protein>
    <submittedName>
        <fullName evidence="2">Uncharacterized protein</fullName>
    </submittedName>
</protein>
<evidence type="ECO:0000256" key="1">
    <source>
        <dbReference type="SAM" id="MobiDB-lite"/>
    </source>
</evidence>
<proteinExistence type="predicted"/>
<name>A0AAD9M526_9PEZI</name>
<sequence length="238" mass="26998">MIPGSVPWYHDSCLTFLTSWWQGKRTQPNITSHSDITTRRFLALGEAATPWNSLLVCGRRRTFLRFPRIVVDILLCSQQSGEYSNILHRRSHCLTAVARKPSFFWLGTIGPGLRNLQILTSLPCRCVRHALVQRDLVEPPPTQHPTATPPPTCFRSKTRRFSKQFRAETAVGASSSVCLLLPFYAMLSCSSSSLSPASPSVALNRGYPRTETTKRKRRWETERHVRPVSSQIRRLPRG</sequence>
<dbReference type="AlphaFoldDB" id="A0AAD9M526"/>
<dbReference type="Proteomes" id="UP001232148">
    <property type="component" value="Unassembled WGS sequence"/>
</dbReference>
<keyword evidence="3" id="KW-1185">Reference proteome</keyword>
<organism evidence="2 3">
    <name type="scientific">Colletotrichum zoysiae</name>
    <dbReference type="NCBI Taxonomy" id="1216348"/>
    <lineage>
        <taxon>Eukaryota</taxon>
        <taxon>Fungi</taxon>
        <taxon>Dikarya</taxon>
        <taxon>Ascomycota</taxon>
        <taxon>Pezizomycotina</taxon>
        <taxon>Sordariomycetes</taxon>
        <taxon>Hypocreomycetidae</taxon>
        <taxon>Glomerellales</taxon>
        <taxon>Glomerellaceae</taxon>
        <taxon>Colletotrichum</taxon>
        <taxon>Colletotrichum graminicola species complex</taxon>
    </lineage>
</organism>